<dbReference type="EMBL" id="JAAAJA010000003">
    <property type="protein sequence ID" value="KAG0267482.1"/>
    <property type="molecule type" value="Genomic_DNA"/>
</dbReference>
<keyword evidence="4" id="KW-1185">Reference proteome</keyword>
<evidence type="ECO:0000256" key="2">
    <source>
        <dbReference type="SAM" id="MobiDB-lite"/>
    </source>
</evidence>
<feature type="compositionally biased region" description="Low complexity" evidence="2">
    <location>
        <begin position="871"/>
        <end position="881"/>
    </location>
</feature>
<sequence>MDPHYRDLAALRTDHSALYTQLKLTQQTLQHSYQEVAMAQERSKRAETDYVRLRTQMDIIFKKHVEHHPERESLVQQLAELQSKLDIELGTRQILEKGHTVLQQELLRYKLNSAVAKSAPGTNRSLSCSTPSPPAPTSITSSVQSSTFSSFLAGASRRSKRSSVSSAMTMTTTSDYRGQAAMNSQRPSAEEISPELKSIGARDMEVKTVQDLDHENLADIQSQLPTWEQLEVEKLFYERLRDENVAMKIDLQDLRHRNKVEKDSIKGYMSLFESLQKKQANALAVSQSELDLARASLQEYTIRLESRESLIQTFAATVNSQAVDFEILTKESSREKAARAKCEQEMASLLEASLLMLERWYSNVQQAHTRILTEALNPIRQTIQYLEVPSIQQEWELCEQGVKRIMDEMAVSLVFQQESQEQELIAQNSTPRSSSATAAVNTNIDCSQRNMSELPPTASLDSNHSQQVFVWHKFKADSFLEECVKSVESLAQEKKVLQTRIVELKQTLALQEEKRHLAEAVAKRQSSSELAESDDDKKTLSTEVDVNSAEEPTMATESHEKMKEIIPTGDEEQSFRVQSEEYSGNICTGQSGNMTHGPESTKGIAILEKARARRFEAILKRVLEWSDLQESEGESKQNTTSMTTGDIEDDVLFLGISNAAPAMDDQQCLTAVRTEMDDSLSRTMGTTQSSIGMAKQRYYSFPQDKSQSRNEDLNALIQLIRQELLTTPSGQNLTEDDKNDTEVIVELTPEPVAESCSKRKPHPGAITTMRQNPIIHAALPSPSYTTPRSSCSISSYSSTSSSSCYFPPTVSLGGLSTPVSPSLGGFGGPDGQTILSMDALCHDLAFRSFPKQYQWSKSTNIRKGTPHLTWLPSSSSLKPSSALPPLPPSRPSSSSSAP</sequence>
<name>A0A9P6QJX9_9FUNG</name>
<dbReference type="AlphaFoldDB" id="A0A9P6QJX9"/>
<reference evidence="3" key="1">
    <citation type="journal article" date="2020" name="Fungal Divers.">
        <title>Resolving the Mortierellaceae phylogeny through synthesis of multi-gene phylogenetics and phylogenomics.</title>
        <authorList>
            <person name="Vandepol N."/>
            <person name="Liber J."/>
            <person name="Desiro A."/>
            <person name="Na H."/>
            <person name="Kennedy M."/>
            <person name="Barry K."/>
            <person name="Grigoriev I.V."/>
            <person name="Miller A.N."/>
            <person name="O'Donnell K."/>
            <person name="Stajich J.E."/>
            <person name="Bonito G."/>
        </authorList>
    </citation>
    <scope>NUCLEOTIDE SEQUENCE</scope>
    <source>
        <strain evidence="3">KOD948</strain>
    </source>
</reference>
<organism evidence="3 4">
    <name type="scientific">Mortierella polycephala</name>
    <dbReference type="NCBI Taxonomy" id="41804"/>
    <lineage>
        <taxon>Eukaryota</taxon>
        <taxon>Fungi</taxon>
        <taxon>Fungi incertae sedis</taxon>
        <taxon>Mucoromycota</taxon>
        <taxon>Mortierellomycotina</taxon>
        <taxon>Mortierellomycetes</taxon>
        <taxon>Mortierellales</taxon>
        <taxon>Mortierellaceae</taxon>
        <taxon>Mortierella</taxon>
    </lineage>
</organism>
<dbReference type="Proteomes" id="UP000726737">
    <property type="component" value="Unassembled WGS sequence"/>
</dbReference>
<dbReference type="OrthoDB" id="2434930at2759"/>
<evidence type="ECO:0000313" key="4">
    <source>
        <dbReference type="Proteomes" id="UP000726737"/>
    </source>
</evidence>
<feature type="region of interest" description="Disordered" evidence="2">
    <location>
        <begin position="118"/>
        <end position="142"/>
    </location>
</feature>
<keyword evidence="1" id="KW-0175">Coiled coil</keyword>
<evidence type="ECO:0000256" key="1">
    <source>
        <dbReference type="SAM" id="Coils"/>
    </source>
</evidence>
<comment type="caution">
    <text evidence="3">The sequence shown here is derived from an EMBL/GenBank/DDBJ whole genome shotgun (WGS) entry which is preliminary data.</text>
</comment>
<feature type="compositionally biased region" description="Low complexity" evidence="2">
    <location>
        <begin position="162"/>
        <end position="174"/>
    </location>
</feature>
<proteinExistence type="predicted"/>
<protein>
    <submittedName>
        <fullName evidence="3">Uncharacterized protein</fullName>
    </submittedName>
</protein>
<feature type="coiled-coil region" evidence="1">
    <location>
        <begin position="487"/>
        <end position="514"/>
    </location>
</feature>
<feature type="region of interest" description="Disordered" evidence="2">
    <location>
        <begin position="159"/>
        <end position="191"/>
    </location>
</feature>
<evidence type="ECO:0000313" key="3">
    <source>
        <dbReference type="EMBL" id="KAG0267482.1"/>
    </source>
</evidence>
<gene>
    <name evidence="3" type="ORF">BG011_004516</name>
</gene>
<feature type="region of interest" description="Disordered" evidence="2">
    <location>
        <begin position="863"/>
        <end position="898"/>
    </location>
</feature>
<accession>A0A9P6QJX9</accession>
<feature type="region of interest" description="Disordered" evidence="2">
    <location>
        <begin position="520"/>
        <end position="560"/>
    </location>
</feature>